<evidence type="ECO:0000256" key="1">
    <source>
        <dbReference type="SAM" id="Phobius"/>
    </source>
</evidence>
<reference evidence="5 6" key="1">
    <citation type="submission" date="2025-04" db="UniProtKB">
        <authorList>
            <consortium name="RefSeq"/>
        </authorList>
    </citation>
    <scope>IDENTIFICATION</scope>
</reference>
<dbReference type="InterPro" id="IPR013783">
    <property type="entry name" value="Ig-like_fold"/>
</dbReference>
<dbReference type="PANTHER" id="PTHR23279:SF36">
    <property type="entry name" value="DEFECTIVE PROBOSCIS EXTENSION RESPONSE 9, ISOFORM A"/>
    <property type="match status" value="1"/>
</dbReference>
<feature type="chain" id="PRO_5044702483" evidence="2">
    <location>
        <begin position="30"/>
        <end position="358"/>
    </location>
</feature>
<keyword evidence="4" id="KW-1185">Reference proteome</keyword>
<gene>
    <name evidence="5 6 7 8" type="primary">LOC106074843</name>
</gene>
<dbReference type="SUPFAM" id="SSF48726">
    <property type="entry name" value="Immunoglobulin"/>
    <property type="match status" value="2"/>
</dbReference>
<dbReference type="Pfam" id="PF13927">
    <property type="entry name" value="Ig_3"/>
    <property type="match status" value="1"/>
</dbReference>
<dbReference type="PANTHER" id="PTHR23279">
    <property type="entry name" value="DEFECTIVE PROBOSCIS EXTENSION RESPONSE DPR -RELATED"/>
    <property type="match status" value="1"/>
</dbReference>
<keyword evidence="1" id="KW-0472">Membrane</keyword>
<keyword evidence="1" id="KW-1133">Transmembrane helix</keyword>
<dbReference type="OrthoDB" id="190835at2759"/>
<dbReference type="InterPro" id="IPR007110">
    <property type="entry name" value="Ig-like_dom"/>
</dbReference>
<dbReference type="SMART" id="SM00408">
    <property type="entry name" value="IGc2"/>
    <property type="match status" value="2"/>
</dbReference>
<dbReference type="Proteomes" id="UP001165740">
    <property type="component" value="Chromosome 1"/>
</dbReference>
<evidence type="ECO:0000259" key="3">
    <source>
        <dbReference type="PROSITE" id="PS50835"/>
    </source>
</evidence>
<dbReference type="RefSeq" id="XP_055867090.1">
    <property type="nucleotide sequence ID" value="XM_056011115.1"/>
</dbReference>
<dbReference type="Gene3D" id="2.60.40.10">
    <property type="entry name" value="Immunoglobulins"/>
    <property type="match status" value="2"/>
</dbReference>
<feature type="signal peptide" evidence="2">
    <location>
        <begin position="1"/>
        <end position="29"/>
    </location>
</feature>
<dbReference type="InterPro" id="IPR003598">
    <property type="entry name" value="Ig_sub2"/>
</dbReference>
<feature type="domain" description="Ig-like" evidence="3">
    <location>
        <begin position="205"/>
        <end position="299"/>
    </location>
</feature>
<dbReference type="RefSeq" id="XP_055867096.1">
    <property type="nucleotide sequence ID" value="XM_056011121.1"/>
</dbReference>
<organism evidence="4 8">
    <name type="scientific">Biomphalaria glabrata</name>
    <name type="common">Bloodfluke planorb</name>
    <name type="synonym">Freshwater snail</name>
    <dbReference type="NCBI Taxonomy" id="6526"/>
    <lineage>
        <taxon>Eukaryota</taxon>
        <taxon>Metazoa</taxon>
        <taxon>Spiralia</taxon>
        <taxon>Lophotrochozoa</taxon>
        <taxon>Mollusca</taxon>
        <taxon>Gastropoda</taxon>
        <taxon>Heterobranchia</taxon>
        <taxon>Euthyneura</taxon>
        <taxon>Panpulmonata</taxon>
        <taxon>Hygrophila</taxon>
        <taxon>Lymnaeoidea</taxon>
        <taxon>Planorbidae</taxon>
        <taxon>Biomphalaria</taxon>
    </lineage>
</organism>
<dbReference type="GO" id="GO:0050808">
    <property type="term" value="P:synapse organization"/>
    <property type="evidence" value="ECO:0007669"/>
    <property type="project" value="TreeGrafter"/>
</dbReference>
<dbReference type="GO" id="GO:0032589">
    <property type="term" value="C:neuron projection membrane"/>
    <property type="evidence" value="ECO:0007669"/>
    <property type="project" value="TreeGrafter"/>
</dbReference>
<dbReference type="AlphaFoldDB" id="A0A9W2YWG8"/>
<feature type="transmembrane region" description="Helical" evidence="1">
    <location>
        <begin position="334"/>
        <end position="353"/>
    </location>
</feature>
<evidence type="ECO:0000313" key="7">
    <source>
        <dbReference type="RefSeq" id="XP_055867090.1"/>
    </source>
</evidence>
<feature type="domain" description="Ig-like" evidence="3">
    <location>
        <begin position="93"/>
        <end position="183"/>
    </location>
</feature>
<evidence type="ECO:0000313" key="6">
    <source>
        <dbReference type="RefSeq" id="XP_055867082.1"/>
    </source>
</evidence>
<evidence type="ECO:0000313" key="5">
    <source>
        <dbReference type="RefSeq" id="XP_055867075.1"/>
    </source>
</evidence>
<dbReference type="InterPro" id="IPR003599">
    <property type="entry name" value="Ig_sub"/>
</dbReference>
<dbReference type="InterPro" id="IPR037448">
    <property type="entry name" value="Zig-8"/>
</dbReference>
<proteinExistence type="predicted"/>
<keyword evidence="1" id="KW-0812">Transmembrane</keyword>
<dbReference type="RefSeq" id="XP_055867082.1">
    <property type="nucleotide sequence ID" value="XM_056011107.1"/>
</dbReference>
<evidence type="ECO:0000313" key="8">
    <source>
        <dbReference type="RefSeq" id="XP_055867096.1"/>
    </source>
</evidence>
<evidence type="ECO:0000313" key="4">
    <source>
        <dbReference type="Proteomes" id="UP001165740"/>
    </source>
</evidence>
<accession>A0A9W2YWG8</accession>
<name>A0A9W2YWG8_BIOGL</name>
<protein>
    <submittedName>
        <fullName evidence="5 6">Kin of IRRE-like protein 2</fullName>
    </submittedName>
</protein>
<sequence>MAECWGWYGMRVPWRISWMFMLLAVDTLTADLDSTESPFMADPFAPLRKSVTKEAPTPRYLGRYSGKLYPPPSRDMTTRLPEFLPDGPRPFIPDPSFLPGDQDIIANQGDVAVLPCTVQHLGTRQVSWNKVGGEHFLSIGTEVWVQDANLEVVHYTWPAGVGEWNLVFREVRAQDAGVYECQIISTEKIIWKVKLTVVDKPPHKPEIRIEGKSFVESGQSVYLRCNTTEGDRIPDDVDWFKDGDKIEAKEYPNVVITKFRSRDTMSLVSELVISPGTSNDSGTYICRSSSELIASVEVNVLVADSSNVKRGTGVSHTQTGSGYNAGSPLQNPKIYFTGNVLLVCLSVLVSMCINRLNT</sequence>
<dbReference type="PROSITE" id="PS50835">
    <property type="entry name" value="IG_LIKE"/>
    <property type="match status" value="2"/>
</dbReference>
<dbReference type="InterPro" id="IPR036179">
    <property type="entry name" value="Ig-like_dom_sf"/>
</dbReference>
<dbReference type="SMART" id="SM00409">
    <property type="entry name" value="IG"/>
    <property type="match status" value="2"/>
</dbReference>
<dbReference type="OMA" id="SIMARPR"/>
<evidence type="ECO:0000256" key="2">
    <source>
        <dbReference type="SAM" id="SignalP"/>
    </source>
</evidence>
<dbReference type="RefSeq" id="XP_055867075.1">
    <property type="nucleotide sequence ID" value="XM_056011100.1"/>
</dbReference>
<dbReference type="GeneID" id="106074843"/>
<keyword evidence="2" id="KW-0732">Signal</keyword>